<dbReference type="EMBL" id="FITM01000093">
    <property type="protein sequence ID" value="SAY38826.1"/>
    <property type="molecule type" value="Genomic_DNA"/>
</dbReference>
<dbReference type="GO" id="GO:0016887">
    <property type="term" value="F:ATP hydrolysis activity"/>
    <property type="evidence" value="ECO:0007669"/>
    <property type="project" value="InterPro"/>
</dbReference>
<dbReference type="InterPro" id="IPR051396">
    <property type="entry name" value="Bact_Antivir_Def_Nuclease"/>
</dbReference>
<dbReference type="InterPro" id="IPR027417">
    <property type="entry name" value="P-loop_NTPase"/>
</dbReference>
<dbReference type="GO" id="GO:0005524">
    <property type="term" value="F:ATP binding"/>
    <property type="evidence" value="ECO:0007669"/>
    <property type="project" value="InterPro"/>
</dbReference>
<dbReference type="InterPro" id="IPR003959">
    <property type="entry name" value="ATPase_AAA_core"/>
</dbReference>
<evidence type="ECO:0000259" key="1">
    <source>
        <dbReference type="Pfam" id="PF13304"/>
    </source>
</evidence>
<keyword evidence="3" id="KW-1185">Reference proteome</keyword>
<name>A0A171DGJ3_9SYNE</name>
<dbReference type="Proteomes" id="UP000182631">
    <property type="component" value="Unassembled WGS sequence"/>
</dbReference>
<gene>
    <name evidence="2" type="ORF">FLM9_862</name>
</gene>
<evidence type="ECO:0000313" key="2">
    <source>
        <dbReference type="EMBL" id="SAY38826.1"/>
    </source>
</evidence>
<dbReference type="Gene3D" id="3.40.50.300">
    <property type="entry name" value="P-loop containing nucleotide triphosphate hydrolases"/>
    <property type="match status" value="1"/>
</dbReference>
<dbReference type="Pfam" id="PF13304">
    <property type="entry name" value="AAA_21"/>
    <property type="match status" value="1"/>
</dbReference>
<dbReference type="PANTHER" id="PTHR43581:SF2">
    <property type="entry name" value="EXCINUCLEASE ATPASE SUBUNIT"/>
    <property type="match status" value="1"/>
</dbReference>
<evidence type="ECO:0000313" key="3">
    <source>
        <dbReference type="Proteomes" id="UP000182631"/>
    </source>
</evidence>
<organism evidence="2 3">
    <name type="scientific">Candidatus Synechococcus spongiarum</name>
    <dbReference type="NCBI Taxonomy" id="431041"/>
    <lineage>
        <taxon>Bacteria</taxon>
        <taxon>Bacillati</taxon>
        <taxon>Cyanobacteriota</taxon>
        <taxon>Cyanophyceae</taxon>
        <taxon>Synechococcales</taxon>
        <taxon>Synechococcaceae</taxon>
        <taxon>Synechococcus</taxon>
    </lineage>
</organism>
<accession>A0A171DGJ3</accession>
<dbReference type="PANTHER" id="PTHR43581">
    <property type="entry name" value="ATP/GTP PHOSPHATASE"/>
    <property type="match status" value="1"/>
</dbReference>
<dbReference type="AlphaFoldDB" id="A0A171DGJ3"/>
<sequence length="421" mass="48443">MDSLAPRLNLITGDNSLGKSFLLDVAWYCLTRRWPQEVNPGLTSGAMALPRDRKQEAVLTFTVDGEQQQEREYACRFDLEEEDWVGPVGRPVNPGLVLYAMADGSFALWDPARNAWKRKGNSDAPEKIKAYVFNNQQVWRGKINAADERNWLCNGLIRDWASWQRENGEVFAQLEQVLKVLSPESNILKPGPLRRLRRDDATDYPTIIGADEIPVSVIHSSSGVRRILALSYLLVWAWQEHQRASELLAKPPSPQMIFLIDEVEAHLHPSWQRRVVKALLQVVEGLHAQTAVQLLLVTHSPLVMASVEPHFDPEQDRWWDLDLNPETRQVELTPQNFARLGDANSWLRSEAFDQHGTGSLEREKTLREALRIIHQRERGEAVDSQELQRLEQELQKVLGSTDPFWNRWRWHFAERQGGRRP</sequence>
<proteinExistence type="predicted"/>
<feature type="domain" description="ATPase AAA-type core" evidence="1">
    <location>
        <begin position="8"/>
        <end position="305"/>
    </location>
</feature>
<protein>
    <recommendedName>
        <fullName evidence="1">ATPase AAA-type core domain-containing protein</fullName>
    </recommendedName>
</protein>
<dbReference type="SUPFAM" id="SSF52540">
    <property type="entry name" value="P-loop containing nucleoside triphosphate hydrolases"/>
    <property type="match status" value="1"/>
</dbReference>
<reference evidence="3" key="1">
    <citation type="submission" date="2016-02" db="EMBL/GenBank/DDBJ databases">
        <authorList>
            <person name="liu f."/>
        </authorList>
    </citation>
    <scope>NUCLEOTIDE SEQUENCE [LARGE SCALE GENOMIC DNA]</scope>
</reference>